<reference evidence="5" key="1">
    <citation type="submission" date="2018-02" db="EMBL/GenBank/DDBJ databases">
        <authorList>
            <person name="Cohen D.B."/>
            <person name="Kent A.D."/>
        </authorList>
    </citation>
    <scope>NUCLEOTIDE SEQUENCE</scope>
</reference>
<protein>
    <recommendedName>
        <fullName evidence="2">COP9 signalosome complex subunit 6</fullName>
    </recommendedName>
</protein>
<dbReference type="GO" id="GO:0008237">
    <property type="term" value="F:metallopeptidase activity"/>
    <property type="evidence" value="ECO:0007669"/>
    <property type="project" value="InterPro"/>
</dbReference>
<feature type="domain" description="MPN" evidence="4">
    <location>
        <begin position="11"/>
        <end position="164"/>
    </location>
</feature>
<accession>A0A2N9J9U4</accession>
<name>A0A2N9J9U4_FAGSY</name>
<evidence type="ECO:0000313" key="5">
    <source>
        <dbReference type="EMBL" id="SPD33290.1"/>
    </source>
</evidence>
<dbReference type="InterPro" id="IPR000555">
    <property type="entry name" value="JAMM/MPN+_dom"/>
</dbReference>
<sequence>MASSSSSGLTFKLHPLVIVNISDHYTRVKSQMNPPTGAHANGSDGTTSPPPLPSAPSVYGCVIGVQRGRTVEIFNSFELLYDPSTHSLDRTFLEKKQELYKKVFPNFYILGWYSTGSDAQESDMHIHKALMDINESPVYVLLNPSINHAQKDLPVTIYESVGSGSSIKFWLDPWCGEISFRVLFPELYRIARNKDASVRDLLSLSGTSLNLDVCFIREAQDWEVESIIVFMDLLYSVDIRHDAADALCWHPSSPKLFKTVEAERISVDHVAHLKPSDGGSAATQLAAHLTGIHSAIKMLNSRIRVLHHYLLAMQKGDIPCENALLRQVSSLLRRLPAIESEKFQDDFLMVSTAYSLLGCSSR</sequence>
<comment type="function">
    <text evidence="2">Component of the COP9 signalosome complex (CSN), a complex involved in various cellular and developmental processes.</text>
</comment>
<dbReference type="Pfam" id="PF13012">
    <property type="entry name" value="MitMem_reg"/>
    <property type="match status" value="1"/>
</dbReference>
<evidence type="ECO:0000256" key="1">
    <source>
        <dbReference type="ARBA" id="ARBA00010893"/>
    </source>
</evidence>
<dbReference type="PANTHER" id="PTHR10540">
    <property type="entry name" value="EUKARYOTIC TRANSLATION INITIATION FACTOR 3 SUBUNIT F-RELATED"/>
    <property type="match status" value="1"/>
</dbReference>
<dbReference type="GO" id="GO:0000338">
    <property type="term" value="P:protein deneddylation"/>
    <property type="evidence" value="ECO:0007669"/>
    <property type="project" value="InterPro"/>
</dbReference>
<keyword evidence="2" id="KW-0539">Nucleus</keyword>
<evidence type="ECO:0000259" key="4">
    <source>
        <dbReference type="PROSITE" id="PS50249"/>
    </source>
</evidence>
<evidence type="ECO:0000256" key="2">
    <source>
        <dbReference type="RuleBase" id="RU367006"/>
    </source>
</evidence>
<comment type="similarity">
    <text evidence="1 2">Belongs to the peptidase M67A family. CSN6 subfamily.</text>
</comment>
<dbReference type="AlphaFoldDB" id="A0A2N9J9U4"/>
<dbReference type="InterPro" id="IPR033859">
    <property type="entry name" value="MPN_CSN6"/>
</dbReference>
<proteinExistence type="inferred from homology"/>
<dbReference type="PROSITE" id="PS50249">
    <property type="entry name" value="MPN"/>
    <property type="match status" value="1"/>
</dbReference>
<dbReference type="SMART" id="SM00232">
    <property type="entry name" value="JAB_MPN"/>
    <property type="match status" value="1"/>
</dbReference>
<dbReference type="PANTHER" id="PTHR10540:SF8">
    <property type="entry name" value="COP9 SIGNALOSOME COMPLEX SUBUNIT 6"/>
    <property type="match status" value="1"/>
</dbReference>
<keyword evidence="2" id="KW-0963">Cytoplasm</keyword>
<organism evidence="5">
    <name type="scientific">Fagus sylvatica</name>
    <name type="common">Beechnut</name>
    <dbReference type="NCBI Taxonomy" id="28930"/>
    <lineage>
        <taxon>Eukaryota</taxon>
        <taxon>Viridiplantae</taxon>
        <taxon>Streptophyta</taxon>
        <taxon>Embryophyta</taxon>
        <taxon>Tracheophyta</taxon>
        <taxon>Spermatophyta</taxon>
        <taxon>Magnoliopsida</taxon>
        <taxon>eudicotyledons</taxon>
        <taxon>Gunneridae</taxon>
        <taxon>Pentapetalae</taxon>
        <taxon>rosids</taxon>
        <taxon>fabids</taxon>
        <taxon>Fagales</taxon>
        <taxon>Fagaceae</taxon>
        <taxon>Fagus</taxon>
    </lineage>
</organism>
<gene>
    <name evidence="5" type="ORF">FSB_LOCUS61172</name>
</gene>
<dbReference type="InterPro" id="IPR024969">
    <property type="entry name" value="EIF3F/CSN6-like_C"/>
</dbReference>
<evidence type="ECO:0000256" key="3">
    <source>
        <dbReference type="SAM" id="MobiDB-lite"/>
    </source>
</evidence>
<dbReference type="CDD" id="cd08063">
    <property type="entry name" value="MPN_CSN6"/>
    <property type="match status" value="1"/>
</dbReference>
<dbReference type="Gene3D" id="3.40.140.10">
    <property type="entry name" value="Cytidine Deaminase, domain 2"/>
    <property type="match status" value="1"/>
</dbReference>
<comment type="subcellular location">
    <subcellularLocation>
        <location evidence="2">Cytoplasm</location>
    </subcellularLocation>
    <subcellularLocation>
        <location evidence="2">Nucleus</location>
    </subcellularLocation>
</comment>
<keyword evidence="2" id="KW-0736">Signalosome</keyword>
<dbReference type="GO" id="GO:0008180">
    <property type="term" value="C:COP9 signalosome"/>
    <property type="evidence" value="ECO:0007669"/>
    <property type="project" value="UniProtKB-UniRule"/>
</dbReference>
<dbReference type="Pfam" id="PF01398">
    <property type="entry name" value="JAB"/>
    <property type="match status" value="1"/>
</dbReference>
<feature type="region of interest" description="Disordered" evidence="3">
    <location>
        <begin position="29"/>
        <end position="51"/>
    </location>
</feature>
<dbReference type="InterPro" id="IPR037518">
    <property type="entry name" value="MPN"/>
</dbReference>
<dbReference type="GO" id="GO:0005737">
    <property type="term" value="C:cytoplasm"/>
    <property type="evidence" value="ECO:0007669"/>
    <property type="project" value="UniProtKB-SubCell"/>
</dbReference>
<dbReference type="EMBL" id="OIVN01006448">
    <property type="protein sequence ID" value="SPD33290.1"/>
    <property type="molecule type" value="Genomic_DNA"/>
</dbReference>